<evidence type="ECO:0000313" key="2">
    <source>
        <dbReference type="Proteomes" id="UP000887013"/>
    </source>
</evidence>
<keyword evidence="2" id="KW-1185">Reference proteome</keyword>
<evidence type="ECO:0000313" key="1">
    <source>
        <dbReference type="EMBL" id="GFS45426.1"/>
    </source>
</evidence>
<accession>A0A8X6MC65</accession>
<comment type="caution">
    <text evidence="1">The sequence shown here is derived from an EMBL/GenBank/DDBJ whole genome shotgun (WGS) entry which is preliminary data.</text>
</comment>
<dbReference type="EMBL" id="BMAW01090536">
    <property type="protein sequence ID" value="GFS45426.1"/>
    <property type="molecule type" value="Genomic_DNA"/>
</dbReference>
<protein>
    <submittedName>
        <fullName evidence="1">Uncharacterized protein</fullName>
    </submittedName>
</protein>
<dbReference type="AlphaFoldDB" id="A0A8X6MC65"/>
<proteinExistence type="predicted"/>
<dbReference type="Proteomes" id="UP000887013">
    <property type="component" value="Unassembled WGS sequence"/>
</dbReference>
<gene>
    <name evidence="1" type="ORF">NPIL_539331</name>
</gene>
<organism evidence="1 2">
    <name type="scientific">Nephila pilipes</name>
    <name type="common">Giant wood spider</name>
    <name type="synonym">Nephila maculata</name>
    <dbReference type="NCBI Taxonomy" id="299642"/>
    <lineage>
        <taxon>Eukaryota</taxon>
        <taxon>Metazoa</taxon>
        <taxon>Ecdysozoa</taxon>
        <taxon>Arthropoda</taxon>
        <taxon>Chelicerata</taxon>
        <taxon>Arachnida</taxon>
        <taxon>Araneae</taxon>
        <taxon>Araneomorphae</taxon>
        <taxon>Entelegynae</taxon>
        <taxon>Araneoidea</taxon>
        <taxon>Nephilidae</taxon>
        <taxon>Nephila</taxon>
    </lineage>
</organism>
<reference evidence="1" key="1">
    <citation type="submission" date="2020-08" db="EMBL/GenBank/DDBJ databases">
        <title>Multicomponent nature underlies the extraordinary mechanical properties of spider dragline silk.</title>
        <authorList>
            <person name="Kono N."/>
            <person name="Nakamura H."/>
            <person name="Mori M."/>
            <person name="Yoshida Y."/>
            <person name="Ohtoshi R."/>
            <person name="Malay A.D."/>
            <person name="Moran D.A.P."/>
            <person name="Tomita M."/>
            <person name="Numata K."/>
            <person name="Arakawa K."/>
        </authorList>
    </citation>
    <scope>NUCLEOTIDE SEQUENCE</scope>
</reference>
<name>A0A8X6MC65_NEPPI</name>
<sequence length="77" mass="8563">MIADSAEDSFYGIMNTHAWYIALGFEALTKRGLEVKHCLRAPFANISLRDIANLILSPKASITFSAYPYFFSTASLI</sequence>